<evidence type="ECO:0000256" key="6">
    <source>
        <dbReference type="ARBA" id="ARBA00023242"/>
    </source>
</evidence>
<sequence>MSDFGEISDDEPPIFYERRTQEICDPIEKKNIQSISDSDSEITIISNNEVGITKESQASINNSLSDEFHNNLNHDHTSGADDSESDSDIQICSSPINHDFPSLLENLSSSQPSSLSLEPIKKQGNSQPTILSVGSESDSDESENNDLPELNFDHVRRGHNSQNSQELFNFSFPFAKDRDNQNIAQEQNNSNNQSENYQYMTAATPEKEQLFRKRISVARRAYVEEVLKAIKELHAPIPNDVDVSRPPSHEVMSDEELRQELAKFGFRFKTREDAISKLSRCWLAVREKETRYSDEIPISNANMISRDEQNNYSNLNPIDFIRLHSKFYEQILIYQPIPLASLYREMTEAKIKISVSRLRSILDDEGVAFSDDTNAIYPTK</sequence>
<keyword evidence="4" id="KW-0233">DNA recombination</keyword>
<evidence type="ECO:0000313" key="9">
    <source>
        <dbReference type="EMBL" id="KAK8860236.1"/>
    </source>
</evidence>
<evidence type="ECO:0000256" key="7">
    <source>
        <dbReference type="ARBA" id="ARBA00029496"/>
    </source>
</evidence>
<evidence type="ECO:0000256" key="2">
    <source>
        <dbReference type="ARBA" id="ARBA00006661"/>
    </source>
</evidence>
<evidence type="ECO:0000256" key="8">
    <source>
        <dbReference type="SAM" id="MobiDB-lite"/>
    </source>
</evidence>
<dbReference type="Pfam" id="PF09494">
    <property type="entry name" value="Slx4"/>
    <property type="match status" value="1"/>
</dbReference>
<organism evidence="9 10">
    <name type="scientific">Tritrichomonas musculus</name>
    <dbReference type="NCBI Taxonomy" id="1915356"/>
    <lineage>
        <taxon>Eukaryota</taxon>
        <taxon>Metamonada</taxon>
        <taxon>Parabasalia</taxon>
        <taxon>Tritrichomonadida</taxon>
        <taxon>Tritrichomonadidae</taxon>
        <taxon>Tritrichomonas</taxon>
    </lineage>
</organism>
<dbReference type="Proteomes" id="UP001470230">
    <property type="component" value="Unassembled WGS sequence"/>
</dbReference>
<dbReference type="InterPro" id="IPR018574">
    <property type="entry name" value="Structure-sp_endonuc_su_Slx4"/>
</dbReference>
<feature type="region of interest" description="Disordered" evidence="8">
    <location>
        <begin position="65"/>
        <end position="89"/>
    </location>
</feature>
<keyword evidence="3" id="KW-0227">DNA damage</keyword>
<reference evidence="9 10" key="1">
    <citation type="submission" date="2024-04" db="EMBL/GenBank/DDBJ databases">
        <title>Tritrichomonas musculus Genome.</title>
        <authorList>
            <person name="Alves-Ferreira E."/>
            <person name="Grigg M."/>
            <person name="Lorenzi H."/>
            <person name="Galac M."/>
        </authorList>
    </citation>
    <scope>NUCLEOTIDE SEQUENCE [LARGE SCALE GENOMIC DNA]</scope>
    <source>
        <strain evidence="9 10">EAF2021</strain>
    </source>
</reference>
<evidence type="ECO:0000256" key="4">
    <source>
        <dbReference type="ARBA" id="ARBA00023172"/>
    </source>
</evidence>
<feature type="compositionally biased region" description="Basic and acidic residues" evidence="8">
    <location>
        <begin position="66"/>
        <end position="79"/>
    </location>
</feature>
<comment type="subcellular location">
    <subcellularLocation>
        <location evidence="1">Nucleus</location>
    </subcellularLocation>
</comment>
<feature type="compositionally biased region" description="Acidic residues" evidence="8">
    <location>
        <begin position="137"/>
        <end position="146"/>
    </location>
</feature>
<name>A0ABR2IB92_9EUKA</name>
<accession>A0ABR2IB92</accession>
<comment type="caution">
    <text evidence="9">The sequence shown here is derived from an EMBL/GenBank/DDBJ whole genome shotgun (WGS) entry which is preliminary data.</text>
</comment>
<keyword evidence="5" id="KW-0234">DNA repair</keyword>
<protein>
    <recommendedName>
        <fullName evidence="7">Structure-specific endonuclease subunit SLX4</fullName>
    </recommendedName>
</protein>
<keyword evidence="10" id="KW-1185">Reference proteome</keyword>
<dbReference type="EMBL" id="JAPFFF010000018">
    <property type="protein sequence ID" value="KAK8860236.1"/>
    <property type="molecule type" value="Genomic_DNA"/>
</dbReference>
<proteinExistence type="inferred from homology"/>
<comment type="similarity">
    <text evidence="2">Belongs to the SLX4 family.</text>
</comment>
<gene>
    <name evidence="9" type="ORF">M9Y10_011901</name>
</gene>
<evidence type="ECO:0000256" key="1">
    <source>
        <dbReference type="ARBA" id="ARBA00004123"/>
    </source>
</evidence>
<feature type="region of interest" description="Disordered" evidence="8">
    <location>
        <begin position="103"/>
        <end position="150"/>
    </location>
</feature>
<feature type="compositionally biased region" description="Low complexity" evidence="8">
    <location>
        <begin position="103"/>
        <end position="118"/>
    </location>
</feature>
<keyword evidence="6" id="KW-0539">Nucleus</keyword>
<evidence type="ECO:0000313" key="10">
    <source>
        <dbReference type="Proteomes" id="UP001470230"/>
    </source>
</evidence>
<feature type="compositionally biased region" description="Polar residues" evidence="8">
    <location>
        <begin position="123"/>
        <end position="134"/>
    </location>
</feature>
<evidence type="ECO:0000256" key="3">
    <source>
        <dbReference type="ARBA" id="ARBA00022763"/>
    </source>
</evidence>
<evidence type="ECO:0000256" key="5">
    <source>
        <dbReference type="ARBA" id="ARBA00023204"/>
    </source>
</evidence>